<sequence length="316" mass="35454">MKKRPIRKLILICTLVMMICCVSAWAAAEMSFATATDLGPNVNRAENAEGMEVIITKALHIGDSWNGVMKKTKPAILKLDVESEQQVYVPVQGHYVWVSVEKSDGMPESNARILTNEDTDVAVFTWCAKAGSYLITLGPAEPSIMTKADIAVMNEADYKKWKTEQKEPDKIVEENMEEPAANPIEKFEAKEKTAADDISPAFPGSDPEYYVSPEGPFDAPMVIDTPDFTIQAEREIIIGVTWDVPDPTVGDTAHFKAVLTGYDDLEYTMQWQYSSDRETWCDIPEETTEGMDVKITEENSTDYWRVLVYIEEAQIK</sequence>
<gene>
    <name evidence="1" type="ORF">JYE49_01600</name>
</gene>
<dbReference type="Proteomes" id="UP000682782">
    <property type="component" value="Chromosome"/>
</dbReference>
<evidence type="ECO:0000313" key="1">
    <source>
        <dbReference type="EMBL" id="QUC67424.1"/>
    </source>
</evidence>
<organism evidence="1 2">
    <name type="scientific">Aristaeella hokkaidonensis</name>
    <dbReference type="NCBI Taxonomy" id="3046382"/>
    <lineage>
        <taxon>Bacteria</taxon>
        <taxon>Bacillati</taxon>
        <taxon>Bacillota</taxon>
        <taxon>Clostridia</taxon>
        <taxon>Eubacteriales</taxon>
        <taxon>Aristaeellaceae</taxon>
        <taxon>Aristaeella</taxon>
    </lineage>
</organism>
<protein>
    <submittedName>
        <fullName evidence="1">Uncharacterized protein</fullName>
    </submittedName>
</protein>
<keyword evidence="2" id="KW-1185">Reference proteome</keyword>
<proteinExistence type="predicted"/>
<dbReference type="EMBL" id="CP068393">
    <property type="protein sequence ID" value="QUC67424.1"/>
    <property type="molecule type" value="Genomic_DNA"/>
</dbReference>
<name>A0AC61N1W3_9FIRM</name>
<reference evidence="1" key="1">
    <citation type="submission" date="2021-01" db="EMBL/GenBank/DDBJ databases">
        <title>Complete genome sequence of Clostridiales bacterium R-7.</title>
        <authorList>
            <person name="Mahoney-Kurpe S.C."/>
            <person name="Palevich N."/>
            <person name="Koike S."/>
            <person name="Moon C.D."/>
            <person name="Attwood G.T."/>
        </authorList>
    </citation>
    <scope>NUCLEOTIDE SEQUENCE</scope>
    <source>
        <strain evidence="1">R-7</strain>
    </source>
</reference>
<evidence type="ECO:0000313" key="2">
    <source>
        <dbReference type="Proteomes" id="UP000682782"/>
    </source>
</evidence>
<accession>A0AC61N1W3</accession>